<dbReference type="NCBIfam" id="TIGR02550">
    <property type="entry name" value="flagell_flgL"/>
    <property type="match status" value="1"/>
</dbReference>
<keyword evidence="8" id="KW-1185">Reference proteome</keyword>
<evidence type="ECO:0000256" key="3">
    <source>
        <dbReference type="ARBA" id="ARBA00005709"/>
    </source>
</evidence>
<dbReference type="Gene3D" id="1.20.1330.10">
    <property type="entry name" value="f41 fragment of flagellin, N-terminal domain"/>
    <property type="match status" value="2"/>
</dbReference>
<dbReference type="Pfam" id="PF00669">
    <property type="entry name" value="Flagellin_N"/>
    <property type="match status" value="1"/>
</dbReference>
<gene>
    <name evidence="7" type="primary">flgL</name>
    <name evidence="7" type="ORF">ACFPPA_03455</name>
</gene>
<dbReference type="InterPro" id="IPR013384">
    <property type="entry name" value="Flagell_FlgL"/>
</dbReference>
<keyword evidence="7" id="KW-0282">Flagellum</keyword>
<reference evidence="8" key="1">
    <citation type="journal article" date="2019" name="Int. J. Syst. Evol. Microbiol.">
        <title>The Global Catalogue of Microorganisms (GCM) 10K type strain sequencing project: providing services to taxonomists for standard genome sequencing and annotation.</title>
        <authorList>
            <consortium name="The Broad Institute Genomics Platform"/>
            <consortium name="The Broad Institute Genome Sequencing Center for Infectious Disease"/>
            <person name="Wu L."/>
            <person name="Ma J."/>
        </authorList>
    </citation>
    <scope>NUCLEOTIDE SEQUENCE [LARGE SCALE GENOMIC DNA]</scope>
    <source>
        <strain evidence="8">CGMCC 1.16619</strain>
    </source>
</reference>
<accession>A0ABW0QIQ0</accession>
<keyword evidence="7" id="KW-0969">Cilium</keyword>
<feature type="domain" description="Flagellin N-terminal" evidence="6">
    <location>
        <begin position="4"/>
        <end position="141"/>
    </location>
</feature>
<evidence type="ECO:0000256" key="2">
    <source>
        <dbReference type="ARBA" id="ARBA00004613"/>
    </source>
</evidence>
<protein>
    <submittedName>
        <fullName evidence="7">Flagellar hook-associated protein FlgL</fullName>
    </submittedName>
</protein>
<dbReference type="RefSeq" id="WP_377317304.1">
    <property type="nucleotide sequence ID" value="NZ_JBHSNF010000001.1"/>
</dbReference>
<keyword evidence="7" id="KW-0966">Cell projection</keyword>
<dbReference type="EMBL" id="JBHSNF010000001">
    <property type="protein sequence ID" value="MFC5524791.1"/>
    <property type="molecule type" value="Genomic_DNA"/>
</dbReference>
<evidence type="ECO:0000256" key="4">
    <source>
        <dbReference type="ARBA" id="ARBA00022525"/>
    </source>
</evidence>
<keyword evidence="4" id="KW-0964">Secreted</keyword>
<comment type="subcellular location">
    <subcellularLocation>
        <location evidence="1">Bacterial flagellum</location>
    </subcellularLocation>
    <subcellularLocation>
        <location evidence="2">Secreted</location>
    </subcellularLocation>
</comment>
<dbReference type="InterPro" id="IPR001492">
    <property type="entry name" value="Flagellin"/>
</dbReference>
<evidence type="ECO:0000256" key="1">
    <source>
        <dbReference type="ARBA" id="ARBA00004365"/>
    </source>
</evidence>
<evidence type="ECO:0000313" key="8">
    <source>
        <dbReference type="Proteomes" id="UP001596114"/>
    </source>
</evidence>
<evidence type="ECO:0000259" key="6">
    <source>
        <dbReference type="Pfam" id="PF00669"/>
    </source>
</evidence>
<organism evidence="7 8">
    <name type="scientific">Rhodanobacter ginsengisoli</name>
    <dbReference type="NCBI Taxonomy" id="418646"/>
    <lineage>
        <taxon>Bacteria</taxon>
        <taxon>Pseudomonadati</taxon>
        <taxon>Pseudomonadota</taxon>
        <taxon>Gammaproteobacteria</taxon>
        <taxon>Lysobacterales</taxon>
        <taxon>Rhodanobacteraceae</taxon>
        <taxon>Rhodanobacter</taxon>
    </lineage>
</organism>
<dbReference type="Proteomes" id="UP001596114">
    <property type="component" value="Unassembled WGS sequence"/>
</dbReference>
<proteinExistence type="inferred from homology"/>
<dbReference type="PANTHER" id="PTHR42792:SF1">
    <property type="entry name" value="FLAGELLAR HOOK-ASSOCIATED PROTEIN 3"/>
    <property type="match status" value="1"/>
</dbReference>
<name>A0ABW0QIQ0_9GAMM</name>
<sequence length="408" mass="41319">MRLSTSWMYQQSTSTMLSQQATLAATQNQVSTGKRINVASDDPAGAGQMVSLGHILAANGQYSSNIDSANTRLSTEQTTLSSVGNLLDSARSTALQGINGVLSSSDRAGMATQLSQLREQLVQMANTSDSNGNALFAGTSTTAAPFVQGAGGSVSYAGNDSVLMAAVGPGLKVPTSDAGSAVFMNIPAGNGSFTASAGIANTGTLVVGENTVSDPVAWNAASAASGGGYAISFGANGSWTAADANGNPVLDGSGNPVGGTYQDGGSISFNGLSISMSGTPAAGDTVNVKSGGTQDIFATLDNMIAALRSNGSSTDLSNSLNRQIESLDQTQSVVTSTSVSIGGRINTINQQQAAYQDLGVTYKDTLSGVRDVDVYTAISNLSSQSAALQASQQVFAQVKSMTLFNYIK</sequence>
<dbReference type="SUPFAM" id="SSF64518">
    <property type="entry name" value="Phase 1 flagellin"/>
    <property type="match status" value="1"/>
</dbReference>
<comment type="similarity">
    <text evidence="3">Belongs to the bacterial flagellin family.</text>
</comment>
<dbReference type="PANTHER" id="PTHR42792">
    <property type="entry name" value="FLAGELLIN"/>
    <property type="match status" value="1"/>
</dbReference>
<keyword evidence="5" id="KW-0975">Bacterial flagellum</keyword>
<evidence type="ECO:0000256" key="5">
    <source>
        <dbReference type="ARBA" id="ARBA00023143"/>
    </source>
</evidence>
<comment type="caution">
    <text evidence="7">The sequence shown here is derived from an EMBL/GenBank/DDBJ whole genome shotgun (WGS) entry which is preliminary data.</text>
</comment>
<evidence type="ECO:0000313" key="7">
    <source>
        <dbReference type="EMBL" id="MFC5524791.1"/>
    </source>
</evidence>
<dbReference type="InterPro" id="IPR001029">
    <property type="entry name" value="Flagellin_N"/>
</dbReference>